<reference evidence="1" key="1">
    <citation type="submission" date="2022-02" db="EMBL/GenBank/DDBJ databases">
        <title>Emergence and expansion in Europe of a Vibrio aestuarianus clonal complex pathogenic for oysters.</title>
        <authorList>
            <person name="Mesnil A."/>
            <person name="Travers M.-A."/>
        </authorList>
    </citation>
    <scope>NUCLEOTIDE SEQUENCE</scope>
    <source>
        <strain evidence="1">151-ITT-15-cp-1</strain>
    </source>
</reference>
<protein>
    <submittedName>
        <fullName evidence="1">Uncharacterized protein</fullName>
    </submittedName>
</protein>
<dbReference type="Proteomes" id="UP001140973">
    <property type="component" value="Unassembled WGS sequence"/>
</dbReference>
<dbReference type="AlphaFoldDB" id="A0A9X4J145"/>
<dbReference type="EMBL" id="JAKNAP010000052">
    <property type="protein sequence ID" value="MDE1358248.1"/>
    <property type="molecule type" value="Genomic_DNA"/>
</dbReference>
<accession>A0A9X4J145</accession>
<evidence type="ECO:0000313" key="1">
    <source>
        <dbReference type="EMBL" id="MDE1358248.1"/>
    </source>
</evidence>
<sequence>MLSNSKVKWTAVKLKPNLQNALGKEEMTEEIPIPEPGNLQRILSDKPTTEHTKRIEAFMNFDNKETAPTNLTNTTLPVSRLR</sequence>
<evidence type="ECO:0000313" key="2">
    <source>
        <dbReference type="Proteomes" id="UP001140973"/>
    </source>
</evidence>
<dbReference type="RefSeq" id="WP_274674115.1">
    <property type="nucleotide sequence ID" value="NZ_JAKNAP010000052.1"/>
</dbReference>
<proteinExistence type="predicted"/>
<name>A0A9X4J145_9VIBR</name>
<organism evidence="1 2">
    <name type="scientific">Vibrio aestuarianus</name>
    <dbReference type="NCBI Taxonomy" id="28171"/>
    <lineage>
        <taxon>Bacteria</taxon>
        <taxon>Pseudomonadati</taxon>
        <taxon>Pseudomonadota</taxon>
        <taxon>Gammaproteobacteria</taxon>
        <taxon>Vibrionales</taxon>
        <taxon>Vibrionaceae</taxon>
        <taxon>Vibrio</taxon>
    </lineage>
</organism>
<gene>
    <name evidence="1" type="ORF">L9W73_13140</name>
</gene>
<comment type="caution">
    <text evidence="1">The sequence shown here is derived from an EMBL/GenBank/DDBJ whole genome shotgun (WGS) entry which is preliminary data.</text>
</comment>